<feature type="region of interest" description="Disordered" evidence="1">
    <location>
        <begin position="132"/>
        <end position="171"/>
    </location>
</feature>
<proteinExistence type="predicted"/>
<evidence type="ECO:0000256" key="1">
    <source>
        <dbReference type="SAM" id="MobiDB-lite"/>
    </source>
</evidence>
<accession>A0A485L6P1</accession>
<dbReference type="EMBL" id="CAADRA010005897">
    <property type="protein sequence ID" value="VFT93208.1"/>
    <property type="molecule type" value="Genomic_DNA"/>
</dbReference>
<reference evidence="2" key="2">
    <citation type="submission" date="2019-06" db="EMBL/GenBank/DDBJ databases">
        <title>Genomics analysis of Aphanomyces spp. identifies a new class of oomycete effector associated with host adaptation.</title>
        <authorList>
            <person name="Gaulin E."/>
        </authorList>
    </citation>
    <scope>NUCLEOTIDE SEQUENCE</scope>
    <source>
        <strain evidence="2">CBS 578.67</strain>
    </source>
</reference>
<sequence>MSSPCSQCYTLLPPKTRFCISCGAIQPSTPSPPPATSVATASQTCGKCGAVAGKMKFCPSCGEPCRVISPSINPAPGLHEPPRAKKLDMSDFEERMRQQRAQKDVEDDRARQIAAAKRAAADAKLAEIERQRQANPWVPPPQPVKKPPPPPPVEIASRRPTMPSSSTTGSSLVCRQCGTNTANMKFCPSCGALASSAPSSRAWTPPPSSTYVPPPASCPKCGTHAPTMKFCPTCGEPNAATTPPRKVSTPVGDAGPVTAAISTLAVSSCPQCSTNAAGMKFCPSCGTAILAKARTPPALDLFPTTHTPAVPSTAPVMPSATSPTTRCTQCGTDAVGMKFCPSCGTIILAKPKTRSPPSVTDRYTKQPPPPVPSIAQAASFGAVAQPTMTCPQCGTHATNIKFCPSCGTSMQRTPPPKPRHHSSTGGAGASSLSTCRGCGADATKMKFCPSCGTPTMSSMVAVAQAVPPAAVAAAASQYLSAMPPSTASSTLPASIAMVPSGQHMAALASAAAATARQQPQHTTAARSRFQPPTTTAPPTTGFVQPEDGSGHVYTMTQTVTRSVTYNA</sequence>
<evidence type="ECO:0000313" key="3">
    <source>
        <dbReference type="EMBL" id="VFT93208.1"/>
    </source>
</evidence>
<feature type="region of interest" description="Disordered" evidence="1">
    <location>
        <begin position="515"/>
        <end position="550"/>
    </location>
</feature>
<feature type="compositionally biased region" description="Pro residues" evidence="1">
    <location>
        <begin position="137"/>
        <end position="153"/>
    </location>
</feature>
<keyword evidence="4" id="KW-1185">Reference proteome</keyword>
<dbReference type="OrthoDB" id="79944at2759"/>
<evidence type="ECO:0000313" key="2">
    <source>
        <dbReference type="EMBL" id="KAF0692489.1"/>
    </source>
</evidence>
<evidence type="ECO:0000313" key="4">
    <source>
        <dbReference type="Proteomes" id="UP000332933"/>
    </source>
</evidence>
<feature type="compositionally biased region" description="Low complexity" evidence="1">
    <location>
        <begin position="515"/>
        <end position="540"/>
    </location>
</feature>
<feature type="region of interest" description="Disordered" evidence="1">
    <location>
        <begin position="411"/>
        <end position="430"/>
    </location>
</feature>
<gene>
    <name evidence="3" type="primary">Aste57867_16433</name>
    <name evidence="2" type="ORF">As57867_016376</name>
    <name evidence="3" type="ORF">ASTE57867_16433</name>
</gene>
<protein>
    <submittedName>
        <fullName evidence="3">Aste57867_16433 protein</fullName>
    </submittedName>
</protein>
<dbReference type="EMBL" id="VJMH01005876">
    <property type="protein sequence ID" value="KAF0692489.1"/>
    <property type="molecule type" value="Genomic_DNA"/>
</dbReference>
<dbReference type="AlphaFoldDB" id="A0A485L6P1"/>
<organism evidence="3 4">
    <name type="scientific">Aphanomyces stellatus</name>
    <dbReference type="NCBI Taxonomy" id="120398"/>
    <lineage>
        <taxon>Eukaryota</taxon>
        <taxon>Sar</taxon>
        <taxon>Stramenopiles</taxon>
        <taxon>Oomycota</taxon>
        <taxon>Saprolegniomycetes</taxon>
        <taxon>Saprolegniales</taxon>
        <taxon>Verrucalvaceae</taxon>
        <taxon>Aphanomyces</taxon>
    </lineage>
</organism>
<reference evidence="3 4" key="1">
    <citation type="submission" date="2019-03" db="EMBL/GenBank/DDBJ databases">
        <authorList>
            <person name="Gaulin E."/>
            <person name="Dumas B."/>
        </authorList>
    </citation>
    <scope>NUCLEOTIDE SEQUENCE [LARGE SCALE GENOMIC DNA]</scope>
    <source>
        <strain evidence="3">CBS 568.67</strain>
    </source>
</reference>
<dbReference type="Proteomes" id="UP000332933">
    <property type="component" value="Unassembled WGS sequence"/>
</dbReference>
<name>A0A485L6P1_9STRA</name>
<feature type="compositionally biased region" description="Low complexity" evidence="1">
    <location>
        <begin position="158"/>
        <end position="171"/>
    </location>
</feature>